<feature type="signal peptide" evidence="2">
    <location>
        <begin position="1"/>
        <end position="24"/>
    </location>
</feature>
<feature type="chain" id="PRO_5045291439" evidence="2">
    <location>
        <begin position="25"/>
        <end position="407"/>
    </location>
</feature>
<evidence type="ECO:0000259" key="3">
    <source>
        <dbReference type="SMART" id="SM00849"/>
    </source>
</evidence>
<organism evidence="4 5">
    <name type="scientific">Caulobacter rhizosphaerae</name>
    <dbReference type="NCBI Taxonomy" id="2010972"/>
    <lineage>
        <taxon>Bacteria</taxon>
        <taxon>Pseudomonadati</taxon>
        <taxon>Pseudomonadota</taxon>
        <taxon>Alphaproteobacteria</taxon>
        <taxon>Caulobacterales</taxon>
        <taxon>Caulobacteraceae</taxon>
        <taxon>Caulobacter</taxon>
    </lineage>
</organism>
<dbReference type="SUPFAM" id="SSF56281">
    <property type="entry name" value="Metallo-hydrolase/oxidoreductase"/>
    <property type="match status" value="1"/>
</dbReference>
<sequence length="407" mass="44217">MRLRSALIAAIAGPALLCASATLAQPRPQGGEVKPLRGPWKPDLPLARAYDASAKALAMADDNPLIRWEYRVWCETGYRHPGEEGTGQAVDKPADFSRDLISPKGFFWPDRAETPMPAGGVRFLDNAWYFGVDGLGVVVVRTPDGLLVFDTMTNPEEFKRYVLDEMPAAGLDPKDITYVFLGHFHADHTGGANTIRALAPKAKIVIGGPDARIIEKARAELEAGREPPRGSSIVRGKRPTTPEGLEALRQTRLRNLPQGIDIEVDAQPGVMTGLMPIRTGAHTEVMAVLNPGHTPGQISVIVPVEHQGKIHKLLVFSGNDEPTQAAQYAISTDFLRSVADAQGADAFINTHGYQSAIFHHLRQLKANPAGPNPLLMGTDGVDRYLGVFANCQRAVRQRLADGTWQAW</sequence>
<dbReference type="InterPro" id="IPR050855">
    <property type="entry name" value="NDM-1-like"/>
</dbReference>
<dbReference type="InterPro" id="IPR001279">
    <property type="entry name" value="Metallo-B-lactamas"/>
</dbReference>
<reference evidence="4 5" key="1">
    <citation type="submission" date="2023-07" db="EMBL/GenBank/DDBJ databases">
        <title>Sorghum-associated microbial communities from plants grown in Nebraska, USA.</title>
        <authorList>
            <person name="Schachtman D."/>
        </authorList>
    </citation>
    <scope>NUCLEOTIDE SEQUENCE [LARGE SCALE GENOMIC DNA]</scope>
    <source>
        <strain evidence="4 5">DS2154</strain>
    </source>
</reference>
<evidence type="ECO:0000256" key="1">
    <source>
        <dbReference type="SAM" id="MobiDB-lite"/>
    </source>
</evidence>
<keyword evidence="2" id="KW-0732">Signal</keyword>
<evidence type="ECO:0000313" key="5">
    <source>
        <dbReference type="Proteomes" id="UP001262754"/>
    </source>
</evidence>
<dbReference type="RefSeq" id="WP_310029554.1">
    <property type="nucleotide sequence ID" value="NZ_JAVDRL010000003.1"/>
</dbReference>
<dbReference type="Gene3D" id="3.60.15.10">
    <property type="entry name" value="Ribonuclease Z/Hydroxyacylglutathione hydrolase-like"/>
    <property type="match status" value="1"/>
</dbReference>
<feature type="region of interest" description="Disordered" evidence="1">
    <location>
        <begin position="220"/>
        <end position="243"/>
    </location>
</feature>
<evidence type="ECO:0000313" key="4">
    <source>
        <dbReference type="EMBL" id="MDR6530195.1"/>
    </source>
</evidence>
<protein>
    <submittedName>
        <fullName evidence="4">Glyoxylase-like metal-dependent hydrolase (Beta-lactamase superfamily II)</fullName>
    </submittedName>
</protein>
<dbReference type="Pfam" id="PF00753">
    <property type="entry name" value="Lactamase_B"/>
    <property type="match status" value="1"/>
</dbReference>
<gene>
    <name evidence="4" type="ORF">J2800_000931</name>
</gene>
<dbReference type="Proteomes" id="UP001262754">
    <property type="component" value="Unassembled WGS sequence"/>
</dbReference>
<comment type="caution">
    <text evidence="4">The sequence shown here is derived from an EMBL/GenBank/DDBJ whole genome shotgun (WGS) entry which is preliminary data.</text>
</comment>
<evidence type="ECO:0000256" key="2">
    <source>
        <dbReference type="SAM" id="SignalP"/>
    </source>
</evidence>
<proteinExistence type="predicted"/>
<dbReference type="InterPro" id="IPR036866">
    <property type="entry name" value="RibonucZ/Hydroxyglut_hydro"/>
</dbReference>
<dbReference type="EMBL" id="JAVDRL010000003">
    <property type="protein sequence ID" value="MDR6530195.1"/>
    <property type="molecule type" value="Genomic_DNA"/>
</dbReference>
<keyword evidence="5" id="KW-1185">Reference proteome</keyword>
<name>A0ABU1MVH8_9CAUL</name>
<accession>A0ABU1MVH8</accession>
<dbReference type="PANTHER" id="PTHR42951">
    <property type="entry name" value="METALLO-BETA-LACTAMASE DOMAIN-CONTAINING"/>
    <property type="match status" value="1"/>
</dbReference>
<feature type="domain" description="Metallo-beta-lactamase" evidence="3">
    <location>
        <begin position="134"/>
        <end position="351"/>
    </location>
</feature>
<dbReference type="SMART" id="SM00849">
    <property type="entry name" value="Lactamase_B"/>
    <property type="match status" value="1"/>
</dbReference>